<keyword evidence="4" id="KW-0418">Kinase</keyword>
<dbReference type="InterPro" id="IPR017441">
    <property type="entry name" value="Protein_kinase_ATP_BS"/>
</dbReference>
<feature type="domain" description="Protein kinase" evidence="8">
    <location>
        <begin position="19"/>
        <end position="295"/>
    </location>
</feature>
<sequence>MQSQTIKSLEGCFIMDGHFELKKLLGAGAFGTVYLAERVARGKENDGERFAVKVLPMPRHASTQEKQLLVAELLLQMEVSGHKNVVHAREVSHATLKGEEFACIRMDLCEGGDMLDALREGIFDSQKQARSAFLQVIDGVMHSHHRGVFHRDLKYENVLCASKGKESCLQIADFGLATKETLITNGHCAGTPRYMPPECISRAFRGPQGYSPAQQDIWAIGTMLALLCGDLPWQVACPVSDPKFAADLQDPSTFSLKHASDELVNFLRTKIFTVDPSKRASLEEIRDFVKRKPLFEKEGFFSRLFSL</sequence>
<dbReference type="PROSITE" id="PS00108">
    <property type="entry name" value="PROTEIN_KINASE_ST"/>
    <property type="match status" value="1"/>
</dbReference>
<keyword evidence="2" id="KW-0808">Transferase</keyword>
<evidence type="ECO:0000256" key="3">
    <source>
        <dbReference type="ARBA" id="ARBA00022741"/>
    </source>
</evidence>
<keyword evidence="1 7" id="KW-0723">Serine/threonine-protein kinase</keyword>
<dbReference type="InterPro" id="IPR011009">
    <property type="entry name" value="Kinase-like_dom_sf"/>
</dbReference>
<evidence type="ECO:0000256" key="5">
    <source>
        <dbReference type="ARBA" id="ARBA00022840"/>
    </source>
</evidence>
<dbReference type="SUPFAM" id="SSF56112">
    <property type="entry name" value="Protein kinase-like (PK-like)"/>
    <property type="match status" value="1"/>
</dbReference>
<keyword evidence="10" id="KW-1185">Reference proteome</keyword>
<feature type="binding site" evidence="6">
    <location>
        <position position="53"/>
    </location>
    <ligand>
        <name>ATP</name>
        <dbReference type="ChEBI" id="CHEBI:30616"/>
    </ligand>
</feature>
<evidence type="ECO:0000313" key="10">
    <source>
        <dbReference type="Proteomes" id="UP001498398"/>
    </source>
</evidence>
<gene>
    <name evidence="9" type="ORF">VKT23_008926</name>
</gene>
<proteinExistence type="inferred from homology"/>
<dbReference type="PANTHER" id="PTHR24345">
    <property type="entry name" value="SERINE/THREONINE-PROTEIN KINASE PLK"/>
    <property type="match status" value="1"/>
</dbReference>
<dbReference type="Proteomes" id="UP001498398">
    <property type="component" value="Unassembled WGS sequence"/>
</dbReference>
<organism evidence="9 10">
    <name type="scientific">Marasmiellus scandens</name>
    <dbReference type="NCBI Taxonomy" id="2682957"/>
    <lineage>
        <taxon>Eukaryota</taxon>
        <taxon>Fungi</taxon>
        <taxon>Dikarya</taxon>
        <taxon>Basidiomycota</taxon>
        <taxon>Agaricomycotina</taxon>
        <taxon>Agaricomycetes</taxon>
        <taxon>Agaricomycetidae</taxon>
        <taxon>Agaricales</taxon>
        <taxon>Marasmiineae</taxon>
        <taxon>Omphalotaceae</taxon>
        <taxon>Marasmiellus</taxon>
    </lineage>
</organism>
<reference evidence="9 10" key="1">
    <citation type="submission" date="2024-01" db="EMBL/GenBank/DDBJ databases">
        <title>A draft genome for the cacao thread blight pathogen Marasmiellus scandens.</title>
        <authorList>
            <person name="Baruah I.K."/>
            <person name="Leung J."/>
            <person name="Bukari Y."/>
            <person name="Amoako-Attah I."/>
            <person name="Meinhardt L.W."/>
            <person name="Bailey B.A."/>
            <person name="Cohen S.P."/>
        </authorList>
    </citation>
    <scope>NUCLEOTIDE SEQUENCE [LARGE SCALE GENOMIC DNA]</scope>
    <source>
        <strain evidence="9 10">GH-19</strain>
    </source>
</reference>
<dbReference type="InterPro" id="IPR008271">
    <property type="entry name" value="Ser/Thr_kinase_AS"/>
</dbReference>
<evidence type="ECO:0000256" key="4">
    <source>
        <dbReference type="ARBA" id="ARBA00022777"/>
    </source>
</evidence>
<keyword evidence="5 6" id="KW-0067">ATP-binding</keyword>
<dbReference type="InterPro" id="IPR000719">
    <property type="entry name" value="Prot_kinase_dom"/>
</dbReference>
<evidence type="ECO:0000256" key="2">
    <source>
        <dbReference type="ARBA" id="ARBA00022679"/>
    </source>
</evidence>
<protein>
    <recommendedName>
        <fullName evidence="8">Protein kinase domain-containing protein</fullName>
    </recommendedName>
</protein>
<accession>A0ABR1JFY8</accession>
<dbReference type="PROSITE" id="PS50011">
    <property type="entry name" value="PROTEIN_KINASE_DOM"/>
    <property type="match status" value="1"/>
</dbReference>
<evidence type="ECO:0000259" key="8">
    <source>
        <dbReference type="PROSITE" id="PS50011"/>
    </source>
</evidence>
<evidence type="ECO:0000256" key="1">
    <source>
        <dbReference type="ARBA" id="ARBA00022527"/>
    </source>
</evidence>
<dbReference type="Pfam" id="PF00069">
    <property type="entry name" value="Pkinase"/>
    <property type="match status" value="1"/>
</dbReference>
<dbReference type="Gene3D" id="1.10.510.10">
    <property type="entry name" value="Transferase(Phosphotransferase) domain 1"/>
    <property type="match status" value="1"/>
</dbReference>
<dbReference type="EMBL" id="JBANRG010000014">
    <property type="protein sequence ID" value="KAK7460999.1"/>
    <property type="molecule type" value="Genomic_DNA"/>
</dbReference>
<comment type="caution">
    <text evidence="9">The sequence shown here is derived from an EMBL/GenBank/DDBJ whole genome shotgun (WGS) entry which is preliminary data.</text>
</comment>
<dbReference type="SMART" id="SM00220">
    <property type="entry name" value="S_TKc"/>
    <property type="match status" value="1"/>
</dbReference>
<dbReference type="PANTHER" id="PTHR24345:SF91">
    <property type="entry name" value="SERINE_THREONINE-PROTEIN KINASE PLK4"/>
    <property type="match status" value="1"/>
</dbReference>
<evidence type="ECO:0000256" key="7">
    <source>
        <dbReference type="RuleBase" id="RU000304"/>
    </source>
</evidence>
<evidence type="ECO:0000313" key="9">
    <source>
        <dbReference type="EMBL" id="KAK7460999.1"/>
    </source>
</evidence>
<name>A0ABR1JFY8_9AGAR</name>
<evidence type="ECO:0000256" key="6">
    <source>
        <dbReference type="PROSITE-ProRule" id="PRU10141"/>
    </source>
</evidence>
<dbReference type="PROSITE" id="PS00107">
    <property type="entry name" value="PROTEIN_KINASE_ATP"/>
    <property type="match status" value="1"/>
</dbReference>
<comment type="similarity">
    <text evidence="7">Belongs to the protein kinase superfamily.</text>
</comment>
<keyword evidence="3 6" id="KW-0547">Nucleotide-binding</keyword>